<dbReference type="SUPFAM" id="SSF52540">
    <property type="entry name" value="P-loop containing nucleoside triphosphate hydrolases"/>
    <property type="match status" value="1"/>
</dbReference>
<sequence>MSGKTSLIVSFTKDEFFEDLKATALEVQNVELEVDGRRVNLEMWDTSGQADYDRLRPTAYPDADVCVICFSVGRPDSLENVLSKWAPEVNHFCPGAALLLVGNKDDLRGAGPCVPPAHAHLVAKKIKAVGYLECSAKTKHGVRHVFEAATRAALKADSWSCFCTIS</sequence>
<accession>A0ABD0ZEH0</accession>
<dbReference type="InterPro" id="IPR027417">
    <property type="entry name" value="P-loop_NTPase"/>
</dbReference>
<dbReference type="PROSITE" id="PS51420">
    <property type="entry name" value="RHO"/>
    <property type="match status" value="1"/>
</dbReference>
<dbReference type="GO" id="GO:0003006">
    <property type="term" value="P:developmental process involved in reproduction"/>
    <property type="evidence" value="ECO:0007669"/>
    <property type="project" value="UniProtKB-ARBA"/>
</dbReference>
<dbReference type="InterPro" id="IPR001806">
    <property type="entry name" value="Small_GTPase"/>
</dbReference>
<evidence type="ECO:0000313" key="4">
    <source>
        <dbReference type="Proteomes" id="UP001558652"/>
    </source>
</evidence>
<keyword evidence="1" id="KW-0547">Nucleotide-binding</keyword>
<dbReference type="EMBL" id="JBFDAA010000003">
    <property type="protein sequence ID" value="KAL1139208.1"/>
    <property type="molecule type" value="Genomic_DNA"/>
</dbReference>
<protein>
    <submittedName>
        <fullName evidence="3">Uncharacterized protein</fullName>
    </submittedName>
</protein>
<dbReference type="PANTHER" id="PTHR24072">
    <property type="entry name" value="RHO FAMILY GTPASE"/>
    <property type="match status" value="1"/>
</dbReference>
<proteinExistence type="predicted"/>
<dbReference type="PRINTS" id="PR00449">
    <property type="entry name" value="RASTRNSFRMNG"/>
</dbReference>
<reference evidence="3 4" key="1">
    <citation type="submission" date="2024-07" db="EMBL/GenBank/DDBJ databases">
        <title>Chromosome-level genome assembly of the water stick insect Ranatra chinensis (Heteroptera: Nepidae).</title>
        <authorList>
            <person name="Liu X."/>
        </authorList>
    </citation>
    <scope>NUCLEOTIDE SEQUENCE [LARGE SCALE GENOMIC DNA]</scope>
    <source>
        <strain evidence="3">Cailab_2021Rc</strain>
        <tissue evidence="3">Muscle</tissue>
    </source>
</reference>
<dbReference type="NCBIfam" id="TIGR00231">
    <property type="entry name" value="small_GTP"/>
    <property type="match status" value="1"/>
</dbReference>
<dbReference type="Pfam" id="PF00071">
    <property type="entry name" value="Ras"/>
    <property type="match status" value="1"/>
</dbReference>
<dbReference type="CDD" id="cd00157">
    <property type="entry name" value="Rho"/>
    <property type="match status" value="1"/>
</dbReference>
<evidence type="ECO:0000313" key="3">
    <source>
        <dbReference type="EMBL" id="KAL1139208.1"/>
    </source>
</evidence>
<dbReference type="SMART" id="SM00174">
    <property type="entry name" value="RHO"/>
    <property type="match status" value="1"/>
</dbReference>
<evidence type="ECO:0000256" key="2">
    <source>
        <dbReference type="ARBA" id="ARBA00023134"/>
    </source>
</evidence>
<dbReference type="GO" id="GO:0035006">
    <property type="term" value="P:melanization defense response"/>
    <property type="evidence" value="ECO:0007669"/>
    <property type="project" value="UniProtKB-ARBA"/>
</dbReference>
<dbReference type="InterPro" id="IPR005225">
    <property type="entry name" value="Small_GTP-bd"/>
</dbReference>
<keyword evidence="2" id="KW-0342">GTP-binding</keyword>
<dbReference type="AlphaFoldDB" id="A0ABD0ZEH0"/>
<organism evidence="3 4">
    <name type="scientific">Ranatra chinensis</name>
    <dbReference type="NCBI Taxonomy" id="642074"/>
    <lineage>
        <taxon>Eukaryota</taxon>
        <taxon>Metazoa</taxon>
        <taxon>Ecdysozoa</taxon>
        <taxon>Arthropoda</taxon>
        <taxon>Hexapoda</taxon>
        <taxon>Insecta</taxon>
        <taxon>Pterygota</taxon>
        <taxon>Neoptera</taxon>
        <taxon>Paraneoptera</taxon>
        <taxon>Hemiptera</taxon>
        <taxon>Heteroptera</taxon>
        <taxon>Panheteroptera</taxon>
        <taxon>Nepomorpha</taxon>
        <taxon>Nepidae</taxon>
        <taxon>Ranatrinae</taxon>
        <taxon>Ranatra</taxon>
    </lineage>
</organism>
<dbReference type="GO" id="GO:0001667">
    <property type="term" value="P:ameboidal-type cell migration"/>
    <property type="evidence" value="ECO:0007669"/>
    <property type="project" value="UniProtKB-ARBA"/>
</dbReference>
<dbReference type="Gene3D" id="3.40.50.300">
    <property type="entry name" value="P-loop containing nucleotide triphosphate hydrolases"/>
    <property type="match status" value="1"/>
</dbReference>
<dbReference type="Proteomes" id="UP001558652">
    <property type="component" value="Unassembled WGS sequence"/>
</dbReference>
<dbReference type="GO" id="GO:0005525">
    <property type="term" value="F:GTP binding"/>
    <property type="evidence" value="ECO:0007669"/>
    <property type="project" value="UniProtKB-KW"/>
</dbReference>
<dbReference type="InterPro" id="IPR003578">
    <property type="entry name" value="Small_GTPase_Rho"/>
</dbReference>
<name>A0ABD0ZEH0_9HEMI</name>
<dbReference type="SMART" id="SM00175">
    <property type="entry name" value="RAB"/>
    <property type="match status" value="1"/>
</dbReference>
<dbReference type="SMART" id="SM00173">
    <property type="entry name" value="RAS"/>
    <property type="match status" value="1"/>
</dbReference>
<dbReference type="PROSITE" id="PS51419">
    <property type="entry name" value="RAB"/>
    <property type="match status" value="1"/>
</dbReference>
<evidence type="ECO:0000256" key="1">
    <source>
        <dbReference type="ARBA" id="ARBA00022741"/>
    </source>
</evidence>
<dbReference type="GO" id="GO:0035099">
    <property type="term" value="P:hemocyte migration"/>
    <property type="evidence" value="ECO:0007669"/>
    <property type="project" value="UniProtKB-ARBA"/>
</dbReference>
<dbReference type="GO" id="GO:0022412">
    <property type="term" value="P:cellular process involved in reproduction in multicellular organism"/>
    <property type="evidence" value="ECO:0007669"/>
    <property type="project" value="UniProtKB-ARBA"/>
</dbReference>
<comment type="caution">
    <text evidence="3">The sequence shown here is derived from an EMBL/GenBank/DDBJ whole genome shotgun (WGS) entry which is preliminary data.</text>
</comment>
<gene>
    <name evidence="3" type="ORF">AAG570_009267</name>
</gene>
<keyword evidence="4" id="KW-1185">Reference proteome</keyword>